<evidence type="ECO:0000259" key="9">
    <source>
        <dbReference type="PROSITE" id="PS51779"/>
    </source>
</evidence>
<dbReference type="InterPro" id="IPR034746">
    <property type="entry name" value="POTRA"/>
</dbReference>
<evidence type="ECO:0000313" key="11">
    <source>
        <dbReference type="Proteomes" id="UP000518887"/>
    </source>
</evidence>
<evidence type="ECO:0000256" key="8">
    <source>
        <dbReference type="SAM" id="Phobius"/>
    </source>
</evidence>
<reference evidence="10 11" key="1">
    <citation type="submission" date="2020-08" db="EMBL/GenBank/DDBJ databases">
        <title>Genomic Encyclopedia of Type Strains, Phase IV (KMG-IV): sequencing the most valuable type-strain genomes for metagenomic binning, comparative biology and taxonomic classification.</title>
        <authorList>
            <person name="Goeker M."/>
        </authorList>
    </citation>
    <scope>NUCLEOTIDE SEQUENCE [LARGE SCALE GENOMIC DNA]</scope>
    <source>
        <strain evidence="10 11">DSM 103462</strain>
    </source>
</reference>
<keyword evidence="7" id="KW-0131">Cell cycle</keyword>
<evidence type="ECO:0000313" key="10">
    <source>
        <dbReference type="EMBL" id="MBB5225511.1"/>
    </source>
</evidence>
<dbReference type="AlphaFoldDB" id="A0A7W8LLJ2"/>
<gene>
    <name evidence="10" type="ORF">HNP76_000855</name>
</gene>
<name>A0A7W8LLJ2_9SPIR</name>
<dbReference type="RefSeq" id="WP_184657854.1">
    <property type="nucleotide sequence ID" value="NZ_CP031518.1"/>
</dbReference>
<evidence type="ECO:0000256" key="2">
    <source>
        <dbReference type="ARBA" id="ARBA00022475"/>
    </source>
</evidence>
<dbReference type="GO" id="GO:0090529">
    <property type="term" value="P:cell septum assembly"/>
    <property type="evidence" value="ECO:0007669"/>
    <property type="project" value="InterPro"/>
</dbReference>
<dbReference type="InterPro" id="IPR013685">
    <property type="entry name" value="POTRA_FtsQ_type"/>
</dbReference>
<dbReference type="Gene3D" id="3.10.20.310">
    <property type="entry name" value="membrane protein fhac"/>
    <property type="match status" value="1"/>
</dbReference>
<keyword evidence="2" id="KW-1003">Cell membrane</keyword>
<organism evidence="10 11">
    <name type="scientific">Treponema ruminis</name>
    <dbReference type="NCBI Taxonomy" id="744515"/>
    <lineage>
        <taxon>Bacteria</taxon>
        <taxon>Pseudomonadati</taxon>
        <taxon>Spirochaetota</taxon>
        <taxon>Spirochaetia</taxon>
        <taxon>Spirochaetales</taxon>
        <taxon>Treponemataceae</taxon>
        <taxon>Treponema</taxon>
    </lineage>
</organism>
<evidence type="ECO:0000256" key="5">
    <source>
        <dbReference type="ARBA" id="ARBA00022989"/>
    </source>
</evidence>
<keyword evidence="6 8" id="KW-0472">Membrane</keyword>
<evidence type="ECO:0000256" key="6">
    <source>
        <dbReference type="ARBA" id="ARBA00023136"/>
    </source>
</evidence>
<feature type="domain" description="POTRA" evidence="9">
    <location>
        <begin position="54"/>
        <end position="124"/>
    </location>
</feature>
<evidence type="ECO:0000256" key="7">
    <source>
        <dbReference type="ARBA" id="ARBA00023306"/>
    </source>
</evidence>
<keyword evidence="3 10" id="KW-0132">Cell division</keyword>
<dbReference type="PANTHER" id="PTHR35851">
    <property type="entry name" value="CELL DIVISION PROTEIN FTSQ"/>
    <property type="match status" value="1"/>
</dbReference>
<dbReference type="Proteomes" id="UP000518887">
    <property type="component" value="Unassembled WGS sequence"/>
</dbReference>
<accession>A0A7W8LLJ2</accession>
<dbReference type="EMBL" id="JACHFQ010000002">
    <property type="protein sequence ID" value="MBB5225511.1"/>
    <property type="molecule type" value="Genomic_DNA"/>
</dbReference>
<dbReference type="InterPro" id="IPR026579">
    <property type="entry name" value="FtsQ"/>
</dbReference>
<protein>
    <submittedName>
        <fullName evidence="10">Cell division protein FtsQ</fullName>
    </submittedName>
</protein>
<keyword evidence="11" id="KW-1185">Reference proteome</keyword>
<feature type="transmembrane region" description="Helical" evidence="8">
    <location>
        <begin position="28"/>
        <end position="52"/>
    </location>
</feature>
<dbReference type="Pfam" id="PF08478">
    <property type="entry name" value="POTRA_1"/>
    <property type="match status" value="1"/>
</dbReference>
<dbReference type="GO" id="GO:0016020">
    <property type="term" value="C:membrane"/>
    <property type="evidence" value="ECO:0007669"/>
    <property type="project" value="UniProtKB-SubCell"/>
</dbReference>
<keyword evidence="5 8" id="KW-1133">Transmembrane helix</keyword>
<comment type="subcellular location">
    <subcellularLocation>
        <location evidence="1">Membrane</location>
    </subcellularLocation>
</comment>
<proteinExistence type="predicted"/>
<sequence>MSDFVIQGFENFEVHGRRKRKVVSESKLNAIKIFAAIFGILLICELCVYFFVVPCLDKVEISWTGLSAYSKETMSGVIMPCANKKFMNFSTNEAKSLLMSVPGVESVKVSKRFPNKVYIHVTERKPVAMTFVSANGRTVPVEIDKNGVLFNGTSFSANSDTSLPLISGIPVENIPEGMRIPQKYRALMEQIDQIRSLSQNYFAAVSEIHVIPKEYGNYELVLYPIHSQTRILTGRQLSEEALQYMMVALDVVNALEPDVEEIDLRYGSVTYRTKSDTLHQHTGEFVE</sequence>
<dbReference type="PANTHER" id="PTHR35851:SF1">
    <property type="entry name" value="CELL DIVISION PROTEIN FTSQ"/>
    <property type="match status" value="1"/>
</dbReference>
<evidence type="ECO:0000256" key="4">
    <source>
        <dbReference type="ARBA" id="ARBA00022692"/>
    </source>
</evidence>
<keyword evidence="4 8" id="KW-0812">Transmembrane</keyword>
<dbReference type="PROSITE" id="PS51779">
    <property type="entry name" value="POTRA"/>
    <property type="match status" value="1"/>
</dbReference>
<evidence type="ECO:0000256" key="3">
    <source>
        <dbReference type="ARBA" id="ARBA00022618"/>
    </source>
</evidence>
<comment type="caution">
    <text evidence="10">The sequence shown here is derived from an EMBL/GenBank/DDBJ whole genome shotgun (WGS) entry which is preliminary data.</text>
</comment>
<evidence type="ECO:0000256" key="1">
    <source>
        <dbReference type="ARBA" id="ARBA00004370"/>
    </source>
</evidence>